<dbReference type="PROSITE" id="PS51031">
    <property type="entry name" value="BESS"/>
    <property type="match status" value="1"/>
</dbReference>
<proteinExistence type="predicted"/>
<dbReference type="EMBL" id="JAPXFL010000001">
    <property type="protein sequence ID" value="KAK9512565.1"/>
    <property type="molecule type" value="Genomic_DNA"/>
</dbReference>
<dbReference type="Pfam" id="PF02944">
    <property type="entry name" value="BESS"/>
    <property type="match status" value="1"/>
</dbReference>
<dbReference type="GO" id="GO:0003677">
    <property type="term" value="F:DNA binding"/>
    <property type="evidence" value="ECO:0007669"/>
    <property type="project" value="InterPro"/>
</dbReference>
<evidence type="ECO:0000313" key="4">
    <source>
        <dbReference type="Proteomes" id="UP001461498"/>
    </source>
</evidence>
<dbReference type="GO" id="GO:0005634">
    <property type="term" value="C:nucleus"/>
    <property type="evidence" value="ECO:0007669"/>
    <property type="project" value="UniProtKB-SubCell"/>
</dbReference>
<name>A0AAW1DTM0_9HEMI</name>
<protein>
    <recommendedName>
        <fullName evidence="2">BESS domain-containing protein</fullName>
    </recommendedName>
</protein>
<accession>A0AAW1DTM0</accession>
<evidence type="ECO:0000259" key="2">
    <source>
        <dbReference type="PROSITE" id="PS51031"/>
    </source>
</evidence>
<sequence length="145" mass="16542">MKLGKYNQDTNHYSITDNKIDDTMSKQLSDKSQEDRDKISITGGTLDVNALNLELPKVPSSDIDINSETNEMNEASLRRSKLRKTLNKKLEVDDDCDDMLFLRSILPYMASLPLVQKLKLRGEINNAIMKVCGKKNEKEDHDPKE</sequence>
<keyword evidence="1" id="KW-0539">Nucleus</keyword>
<dbReference type="AlphaFoldDB" id="A0AAW1DTM0"/>
<keyword evidence="4" id="KW-1185">Reference proteome</keyword>
<evidence type="ECO:0000256" key="1">
    <source>
        <dbReference type="PROSITE-ProRule" id="PRU00371"/>
    </source>
</evidence>
<feature type="domain" description="BESS" evidence="2">
    <location>
        <begin position="95"/>
        <end position="134"/>
    </location>
</feature>
<dbReference type="Proteomes" id="UP001461498">
    <property type="component" value="Unassembled WGS sequence"/>
</dbReference>
<organism evidence="3 4">
    <name type="scientific">Rhynocoris fuscipes</name>
    <dbReference type="NCBI Taxonomy" id="488301"/>
    <lineage>
        <taxon>Eukaryota</taxon>
        <taxon>Metazoa</taxon>
        <taxon>Ecdysozoa</taxon>
        <taxon>Arthropoda</taxon>
        <taxon>Hexapoda</taxon>
        <taxon>Insecta</taxon>
        <taxon>Pterygota</taxon>
        <taxon>Neoptera</taxon>
        <taxon>Paraneoptera</taxon>
        <taxon>Hemiptera</taxon>
        <taxon>Heteroptera</taxon>
        <taxon>Panheteroptera</taxon>
        <taxon>Cimicomorpha</taxon>
        <taxon>Reduviidae</taxon>
        <taxon>Harpactorinae</taxon>
        <taxon>Harpactorini</taxon>
        <taxon>Rhynocoris</taxon>
    </lineage>
</organism>
<gene>
    <name evidence="3" type="ORF">O3M35_000962</name>
</gene>
<reference evidence="3 4" key="1">
    <citation type="submission" date="2022-12" db="EMBL/GenBank/DDBJ databases">
        <title>Chromosome-level genome assembly of true bugs.</title>
        <authorList>
            <person name="Ma L."/>
            <person name="Li H."/>
        </authorList>
    </citation>
    <scope>NUCLEOTIDE SEQUENCE [LARGE SCALE GENOMIC DNA]</scope>
    <source>
        <strain evidence="3">Lab_2022b</strain>
    </source>
</reference>
<dbReference type="InterPro" id="IPR004210">
    <property type="entry name" value="BESS_motif"/>
</dbReference>
<comment type="caution">
    <text evidence="3">The sequence shown here is derived from an EMBL/GenBank/DDBJ whole genome shotgun (WGS) entry which is preliminary data.</text>
</comment>
<comment type="subcellular location">
    <subcellularLocation>
        <location evidence="1">Nucleus</location>
    </subcellularLocation>
</comment>
<evidence type="ECO:0000313" key="3">
    <source>
        <dbReference type="EMBL" id="KAK9512565.1"/>
    </source>
</evidence>